<evidence type="ECO:0000256" key="2">
    <source>
        <dbReference type="ARBA" id="ARBA00009172"/>
    </source>
</evidence>
<feature type="transmembrane region" description="Helical" evidence="9">
    <location>
        <begin position="220"/>
        <end position="241"/>
    </location>
</feature>
<dbReference type="PANTHER" id="PTHR23294:SF0">
    <property type="entry name" value="UNC93-LIKE PROTEIN MFSD11"/>
    <property type="match status" value="1"/>
</dbReference>
<dbReference type="PANTHER" id="PTHR23294">
    <property type="entry name" value="ET TRANSLATION PRODUCT-RELATED"/>
    <property type="match status" value="1"/>
</dbReference>
<dbReference type="AlphaFoldDB" id="A0A9P0AKM5"/>
<feature type="transmembrane region" description="Helical" evidence="9">
    <location>
        <begin position="100"/>
        <end position="124"/>
    </location>
</feature>
<dbReference type="InterPro" id="IPR051617">
    <property type="entry name" value="UNC-93-like_regulator"/>
</dbReference>
<feature type="transmembrane region" description="Helical" evidence="9">
    <location>
        <begin position="76"/>
        <end position="94"/>
    </location>
</feature>
<sequence length="373" mass="40915">MNRQTVNICAIGFCSFTLFSGYFALADIQKTLLVSAHDDNTNFNVDGYTLAGVTYSSFAISLFLVPSIISLIGPRLTMFIGAACYVAPPITILLENSWLLYIAGSLNGIGAALMVTATSTYIVLNSTEETLARNSALWWFLYQCGQFPGNLFTYLTFKNVTLKIDETTRHHVLFVLTGIMATGALMHLFLREVHGEGKEPPATPWQALRKTWDIALSRNTAILFAAFGYCGLHMSFIMGIYGSSIGFTLQIGEGVKRLVPLSAILIGCGEVSGGVLVQIFGNVKIRRINVFFVVAVILNCFFYLMVFLSLPGNANFGNSNQKSIIEPRIWLLLLASYSFGLGDSFLNIQFYSLIGSLHPTDSASGFSIFKIVR</sequence>
<feature type="transmembrane region" description="Helical" evidence="9">
    <location>
        <begin position="136"/>
        <end position="157"/>
    </location>
</feature>
<keyword evidence="6" id="KW-0325">Glycoprotein</keyword>
<dbReference type="InterPro" id="IPR036259">
    <property type="entry name" value="MFS_trans_sf"/>
</dbReference>
<name>A0A9P0AKM5_BEMTA</name>
<proteinExistence type="inferred from homology"/>
<reference evidence="10" key="1">
    <citation type="submission" date="2021-12" db="EMBL/GenBank/DDBJ databases">
        <authorList>
            <person name="King R."/>
        </authorList>
    </citation>
    <scope>NUCLEOTIDE SEQUENCE</scope>
</reference>
<dbReference type="Pfam" id="PF05978">
    <property type="entry name" value="UNC-93"/>
    <property type="match status" value="1"/>
</dbReference>
<comment type="similarity">
    <text evidence="2">Belongs to the unc-93 family.</text>
</comment>
<evidence type="ECO:0000256" key="1">
    <source>
        <dbReference type="ARBA" id="ARBA00004141"/>
    </source>
</evidence>
<feature type="transmembrane region" description="Helical" evidence="9">
    <location>
        <begin position="288"/>
        <end position="309"/>
    </location>
</feature>
<dbReference type="Proteomes" id="UP001152759">
    <property type="component" value="Chromosome 7"/>
</dbReference>
<evidence type="ECO:0000256" key="3">
    <source>
        <dbReference type="ARBA" id="ARBA00022692"/>
    </source>
</evidence>
<feature type="non-terminal residue" evidence="10">
    <location>
        <position position="373"/>
    </location>
</feature>
<keyword evidence="11" id="KW-1185">Reference proteome</keyword>
<feature type="transmembrane region" description="Helical" evidence="9">
    <location>
        <begin position="261"/>
        <end position="281"/>
    </location>
</feature>
<feature type="transmembrane region" description="Helical" evidence="9">
    <location>
        <begin position="169"/>
        <end position="190"/>
    </location>
</feature>
<dbReference type="SUPFAM" id="SSF103473">
    <property type="entry name" value="MFS general substrate transporter"/>
    <property type="match status" value="1"/>
</dbReference>
<evidence type="ECO:0000256" key="9">
    <source>
        <dbReference type="SAM" id="Phobius"/>
    </source>
</evidence>
<evidence type="ECO:0000313" key="11">
    <source>
        <dbReference type="Proteomes" id="UP001152759"/>
    </source>
</evidence>
<evidence type="ECO:0000256" key="8">
    <source>
        <dbReference type="ARBA" id="ARBA00041910"/>
    </source>
</evidence>
<keyword evidence="4 9" id="KW-1133">Transmembrane helix</keyword>
<evidence type="ECO:0000256" key="5">
    <source>
        <dbReference type="ARBA" id="ARBA00023136"/>
    </source>
</evidence>
<comment type="subcellular location">
    <subcellularLocation>
        <location evidence="1">Membrane</location>
        <topology evidence="1">Multi-pass membrane protein</topology>
    </subcellularLocation>
</comment>
<evidence type="ECO:0000256" key="7">
    <source>
        <dbReference type="ARBA" id="ARBA00040302"/>
    </source>
</evidence>
<keyword evidence="5 9" id="KW-0472">Membrane</keyword>
<dbReference type="Gene3D" id="1.20.1250.20">
    <property type="entry name" value="MFS general substrate transporter like domains"/>
    <property type="match status" value="1"/>
</dbReference>
<gene>
    <name evidence="10" type="ORF">BEMITA_LOCUS11753</name>
</gene>
<feature type="transmembrane region" description="Helical" evidence="9">
    <location>
        <begin position="329"/>
        <end position="348"/>
    </location>
</feature>
<evidence type="ECO:0000256" key="6">
    <source>
        <dbReference type="ARBA" id="ARBA00023180"/>
    </source>
</evidence>
<keyword evidence="3 9" id="KW-0812">Transmembrane</keyword>
<feature type="transmembrane region" description="Helical" evidence="9">
    <location>
        <begin position="50"/>
        <end position="69"/>
    </location>
</feature>
<dbReference type="GO" id="GO:0016020">
    <property type="term" value="C:membrane"/>
    <property type="evidence" value="ECO:0007669"/>
    <property type="project" value="UniProtKB-SubCell"/>
</dbReference>
<dbReference type="EMBL" id="OU963868">
    <property type="protein sequence ID" value="CAH0393336.1"/>
    <property type="molecule type" value="Genomic_DNA"/>
</dbReference>
<evidence type="ECO:0000313" key="10">
    <source>
        <dbReference type="EMBL" id="CAH0393336.1"/>
    </source>
</evidence>
<dbReference type="InterPro" id="IPR010291">
    <property type="entry name" value="Ion_channel_UNC-93"/>
</dbReference>
<accession>A0A9P0AKM5</accession>
<evidence type="ECO:0000256" key="4">
    <source>
        <dbReference type="ARBA" id="ARBA00022989"/>
    </source>
</evidence>
<protein>
    <recommendedName>
        <fullName evidence="7">UNC93-like protein MFSD11</fullName>
    </recommendedName>
    <alternativeName>
        <fullName evidence="8">Major facilitator superfamily domain-containing protein 11</fullName>
    </alternativeName>
</protein>
<organism evidence="10 11">
    <name type="scientific">Bemisia tabaci</name>
    <name type="common">Sweetpotato whitefly</name>
    <name type="synonym">Aleurodes tabaci</name>
    <dbReference type="NCBI Taxonomy" id="7038"/>
    <lineage>
        <taxon>Eukaryota</taxon>
        <taxon>Metazoa</taxon>
        <taxon>Ecdysozoa</taxon>
        <taxon>Arthropoda</taxon>
        <taxon>Hexapoda</taxon>
        <taxon>Insecta</taxon>
        <taxon>Pterygota</taxon>
        <taxon>Neoptera</taxon>
        <taxon>Paraneoptera</taxon>
        <taxon>Hemiptera</taxon>
        <taxon>Sternorrhyncha</taxon>
        <taxon>Aleyrodoidea</taxon>
        <taxon>Aleyrodidae</taxon>
        <taxon>Aleyrodinae</taxon>
        <taxon>Bemisia</taxon>
    </lineage>
</organism>